<dbReference type="Pfam" id="PF07729">
    <property type="entry name" value="FCD"/>
    <property type="match status" value="1"/>
</dbReference>
<protein>
    <submittedName>
        <fullName evidence="5">GntR family transcriptional regulator</fullName>
    </submittedName>
</protein>
<dbReference type="GO" id="GO:0003700">
    <property type="term" value="F:DNA-binding transcription factor activity"/>
    <property type="evidence" value="ECO:0007669"/>
    <property type="project" value="InterPro"/>
</dbReference>
<evidence type="ECO:0000256" key="3">
    <source>
        <dbReference type="ARBA" id="ARBA00023163"/>
    </source>
</evidence>
<dbReference type="Pfam" id="PF00392">
    <property type="entry name" value="GntR"/>
    <property type="match status" value="1"/>
</dbReference>
<dbReference type="GO" id="GO:0003677">
    <property type="term" value="F:DNA binding"/>
    <property type="evidence" value="ECO:0007669"/>
    <property type="project" value="UniProtKB-KW"/>
</dbReference>
<evidence type="ECO:0000256" key="2">
    <source>
        <dbReference type="ARBA" id="ARBA00023125"/>
    </source>
</evidence>
<keyword evidence="1" id="KW-0805">Transcription regulation</keyword>
<evidence type="ECO:0000259" key="4">
    <source>
        <dbReference type="PROSITE" id="PS50949"/>
    </source>
</evidence>
<dbReference type="SUPFAM" id="SSF46785">
    <property type="entry name" value="Winged helix' DNA-binding domain"/>
    <property type="match status" value="1"/>
</dbReference>
<name>A0A917P904_9DEIO</name>
<dbReference type="InterPro" id="IPR036390">
    <property type="entry name" value="WH_DNA-bd_sf"/>
</dbReference>
<evidence type="ECO:0000256" key="1">
    <source>
        <dbReference type="ARBA" id="ARBA00023015"/>
    </source>
</evidence>
<dbReference type="CDD" id="cd07377">
    <property type="entry name" value="WHTH_GntR"/>
    <property type="match status" value="1"/>
</dbReference>
<accession>A0A917P904</accession>
<sequence length="233" mass="25967">MWTDQTIYEHLIQTIYEQRLTPGTRLPEQRLSQLYGVGRETVRRALLRLSEKRYVELTRNVGAQVARPTAREMHDLFHARRVIENETIRIVALNVTSQIVTALEKVLDEEAAAHTRGDQAGAIRASGNLHLTLADFAGNTLLTATLRELISQSSLAIALYSHLPFTACRDHDHRQLIGAVGRGDWQAGQRLMAAHLTEIEAQLSDLPLPQPQVDLAHALQLEGSVPRVSVPRG</sequence>
<keyword evidence="2" id="KW-0238">DNA-binding</keyword>
<dbReference type="PANTHER" id="PTHR43537">
    <property type="entry name" value="TRANSCRIPTIONAL REGULATOR, GNTR FAMILY"/>
    <property type="match status" value="1"/>
</dbReference>
<dbReference type="SMART" id="SM00895">
    <property type="entry name" value="FCD"/>
    <property type="match status" value="1"/>
</dbReference>
<dbReference type="InterPro" id="IPR008920">
    <property type="entry name" value="TF_FadR/GntR_C"/>
</dbReference>
<dbReference type="SUPFAM" id="SSF48008">
    <property type="entry name" value="GntR ligand-binding domain-like"/>
    <property type="match status" value="1"/>
</dbReference>
<dbReference type="PANTHER" id="PTHR43537:SF53">
    <property type="entry name" value="HTH-TYPE TRANSCRIPTIONAL REPRESSOR NANR"/>
    <property type="match status" value="1"/>
</dbReference>
<dbReference type="SMART" id="SM00345">
    <property type="entry name" value="HTH_GNTR"/>
    <property type="match status" value="1"/>
</dbReference>
<reference evidence="5" key="1">
    <citation type="journal article" date="2014" name="Int. J. Syst. Evol. Microbiol.">
        <title>Complete genome sequence of Corynebacterium casei LMG S-19264T (=DSM 44701T), isolated from a smear-ripened cheese.</title>
        <authorList>
            <consortium name="US DOE Joint Genome Institute (JGI-PGF)"/>
            <person name="Walter F."/>
            <person name="Albersmeier A."/>
            <person name="Kalinowski J."/>
            <person name="Ruckert C."/>
        </authorList>
    </citation>
    <scope>NUCLEOTIDE SEQUENCE</scope>
    <source>
        <strain evidence="5">JCM 14371</strain>
    </source>
</reference>
<evidence type="ECO:0000313" key="5">
    <source>
        <dbReference type="EMBL" id="GGJ67116.1"/>
    </source>
</evidence>
<dbReference type="Proteomes" id="UP000635726">
    <property type="component" value="Unassembled WGS sequence"/>
</dbReference>
<reference evidence="5" key="2">
    <citation type="submission" date="2020-09" db="EMBL/GenBank/DDBJ databases">
        <authorList>
            <person name="Sun Q."/>
            <person name="Ohkuma M."/>
        </authorList>
    </citation>
    <scope>NUCLEOTIDE SEQUENCE</scope>
    <source>
        <strain evidence="5">JCM 14371</strain>
    </source>
</reference>
<evidence type="ECO:0000313" key="6">
    <source>
        <dbReference type="Proteomes" id="UP000635726"/>
    </source>
</evidence>
<dbReference type="Gene3D" id="1.10.10.10">
    <property type="entry name" value="Winged helix-like DNA-binding domain superfamily/Winged helix DNA-binding domain"/>
    <property type="match status" value="1"/>
</dbReference>
<dbReference type="PROSITE" id="PS50949">
    <property type="entry name" value="HTH_GNTR"/>
    <property type="match status" value="1"/>
</dbReference>
<gene>
    <name evidence="5" type="ORF">GCM10008939_09160</name>
</gene>
<dbReference type="InterPro" id="IPR036388">
    <property type="entry name" value="WH-like_DNA-bd_sf"/>
</dbReference>
<dbReference type="InterPro" id="IPR011711">
    <property type="entry name" value="GntR_C"/>
</dbReference>
<dbReference type="AlphaFoldDB" id="A0A917P904"/>
<keyword evidence="6" id="KW-1185">Reference proteome</keyword>
<dbReference type="InterPro" id="IPR000524">
    <property type="entry name" value="Tscrpt_reg_HTH_GntR"/>
</dbReference>
<comment type="caution">
    <text evidence="5">The sequence shown here is derived from an EMBL/GenBank/DDBJ whole genome shotgun (WGS) entry which is preliminary data.</text>
</comment>
<organism evidence="5 6">
    <name type="scientific">Deinococcus aquiradiocola</name>
    <dbReference type="NCBI Taxonomy" id="393059"/>
    <lineage>
        <taxon>Bacteria</taxon>
        <taxon>Thermotogati</taxon>
        <taxon>Deinococcota</taxon>
        <taxon>Deinococci</taxon>
        <taxon>Deinococcales</taxon>
        <taxon>Deinococcaceae</taxon>
        <taxon>Deinococcus</taxon>
    </lineage>
</organism>
<feature type="domain" description="HTH gntR-type" evidence="4">
    <location>
        <begin position="1"/>
        <end position="68"/>
    </location>
</feature>
<proteinExistence type="predicted"/>
<keyword evidence="3" id="KW-0804">Transcription</keyword>
<dbReference type="Gene3D" id="1.20.120.530">
    <property type="entry name" value="GntR ligand-binding domain-like"/>
    <property type="match status" value="1"/>
</dbReference>
<dbReference type="EMBL" id="BMOE01000002">
    <property type="protein sequence ID" value="GGJ67116.1"/>
    <property type="molecule type" value="Genomic_DNA"/>
</dbReference>